<dbReference type="KEGG" id="otr:OTERR_02410"/>
<evidence type="ECO:0000313" key="3">
    <source>
        <dbReference type="Proteomes" id="UP000323671"/>
    </source>
</evidence>
<sequence length="269" mass="28458">MSDTREPAVLSRHADGVAVLTLNRPAALNALNVAMIDDLRRAAQAALDDPDVGAIVITGAGDHFMAGGDLKWFHQQLHLNEADLRILFEDLIAKVHATTLLLKEGGKPVVAAVRGAAAGFGLSLMMACDLAVAAEDAYFTLAYRHIGISPDGGATWSLPRLVGAKRAAEIALLGDRFGAAQALDWGLVNRVVAKDAVHDEALALAKRLADGPRQALANTRALLQRSLTTGLPEQLAREQASFAQCATTPDFAEGLAAFLEKRPARFGRG</sequence>
<dbReference type="PANTHER" id="PTHR43459:SF1">
    <property type="entry name" value="EG:BACN32G11.4 PROTEIN"/>
    <property type="match status" value="1"/>
</dbReference>
<dbReference type="EMBL" id="CP022579">
    <property type="protein sequence ID" value="QEL63717.1"/>
    <property type="molecule type" value="Genomic_DNA"/>
</dbReference>
<accession>A0A5C1E5Z8</accession>
<evidence type="ECO:0000256" key="1">
    <source>
        <dbReference type="ARBA" id="ARBA00005254"/>
    </source>
</evidence>
<dbReference type="CDD" id="cd06558">
    <property type="entry name" value="crotonase-like"/>
    <property type="match status" value="1"/>
</dbReference>
<protein>
    <submittedName>
        <fullName evidence="2">2-(1,2-epoxy-1,2-dihydrophenyl)acetyl-CoA isomerase</fullName>
    </submittedName>
</protein>
<keyword evidence="3" id="KW-1185">Reference proteome</keyword>
<gene>
    <name evidence="2" type="primary">paaG</name>
    <name evidence="2" type="ORF">OTERR_02410</name>
</gene>
<name>A0A5C1E5Z8_9RHOO</name>
<dbReference type="AlphaFoldDB" id="A0A5C1E5Z8"/>
<keyword evidence="2" id="KW-0413">Isomerase</keyword>
<dbReference type="Pfam" id="PF00378">
    <property type="entry name" value="ECH_1"/>
    <property type="match status" value="1"/>
</dbReference>
<dbReference type="Gene3D" id="1.10.12.10">
    <property type="entry name" value="Lyase 2-enoyl-coa Hydratase, Chain A, domain 2"/>
    <property type="match status" value="1"/>
</dbReference>
<dbReference type="GO" id="GO:0016853">
    <property type="term" value="F:isomerase activity"/>
    <property type="evidence" value="ECO:0007669"/>
    <property type="project" value="UniProtKB-KW"/>
</dbReference>
<dbReference type="RefSeq" id="WP_054619676.1">
    <property type="nucleotide sequence ID" value="NZ_CP022579.1"/>
</dbReference>
<dbReference type="SUPFAM" id="SSF52096">
    <property type="entry name" value="ClpP/crotonase"/>
    <property type="match status" value="1"/>
</dbReference>
<proteinExistence type="inferred from homology"/>
<dbReference type="Proteomes" id="UP000323671">
    <property type="component" value="Chromosome"/>
</dbReference>
<reference evidence="2 3" key="1">
    <citation type="submission" date="2017-07" db="EMBL/GenBank/DDBJ databases">
        <title>Complete genome sequence of Oryzomicrobium terrae TPP412.</title>
        <authorList>
            <person name="Chiu L.-W."/>
            <person name="Lo K.-J."/>
            <person name="Tsai Y.-M."/>
            <person name="Lin S.-S."/>
            <person name="Kuo C.-H."/>
            <person name="Liu C.-T."/>
        </authorList>
    </citation>
    <scope>NUCLEOTIDE SEQUENCE [LARGE SCALE GENOMIC DNA]</scope>
    <source>
        <strain evidence="2 3">TPP412</strain>
    </source>
</reference>
<evidence type="ECO:0000313" key="2">
    <source>
        <dbReference type="EMBL" id="QEL63717.1"/>
    </source>
</evidence>
<dbReference type="InterPro" id="IPR001753">
    <property type="entry name" value="Enoyl-CoA_hydra/iso"/>
</dbReference>
<comment type="similarity">
    <text evidence="1">Belongs to the enoyl-CoA hydratase/isomerase family.</text>
</comment>
<organism evidence="2 3">
    <name type="scientific">Oryzomicrobium terrae</name>
    <dbReference type="NCBI Taxonomy" id="1735038"/>
    <lineage>
        <taxon>Bacteria</taxon>
        <taxon>Pseudomonadati</taxon>
        <taxon>Pseudomonadota</taxon>
        <taxon>Betaproteobacteria</taxon>
        <taxon>Rhodocyclales</taxon>
        <taxon>Rhodocyclaceae</taxon>
        <taxon>Oryzomicrobium</taxon>
    </lineage>
</organism>
<dbReference type="InterPro" id="IPR029045">
    <property type="entry name" value="ClpP/crotonase-like_dom_sf"/>
</dbReference>
<dbReference type="InterPro" id="IPR014748">
    <property type="entry name" value="Enoyl-CoA_hydra_C"/>
</dbReference>
<dbReference type="PANTHER" id="PTHR43459">
    <property type="entry name" value="ENOYL-COA HYDRATASE"/>
    <property type="match status" value="1"/>
</dbReference>
<dbReference type="Gene3D" id="3.90.226.10">
    <property type="entry name" value="2-enoyl-CoA Hydratase, Chain A, domain 1"/>
    <property type="match status" value="1"/>
</dbReference>